<sequence length="80" mass="8972">MRYSPVWTILGVAGAAALMLWVDYRELKDPKQKTAYSILYAGALLLAVALLLYPSLPGPSQFNRFLFNPLSEMLLPKNDQ</sequence>
<dbReference type="EMBL" id="JBHUMY010000025">
    <property type="protein sequence ID" value="MFD2662286.1"/>
    <property type="molecule type" value="Genomic_DNA"/>
</dbReference>
<evidence type="ECO:0000256" key="1">
    <source>
        <dbReference type="SAM" id="Phobius"/>
    </source>
</evidence>
<evidence type="ECO:0000313" key="2">
    <source>
        <dbReference type="EMBL" id="MFD2662286.1"/>
    </source>
</evidence>
<feature type="transmembrane region" description="Helical" evidence="1">
    <location>
        <begin position="36"/>
        <end position="56"/>
    </location>
</feature>
<proteinExistence type="predicted"/>
<accession>A0ABW5R0E6</accession>
<evidence type="ECO:0000313" key="3">
    <source>
        <dbReference type="Proteomes" id="UP001597493"/>
    </source>
</evidence>
<dbReference type="Proteomes" id="UP001597493">
    <property type="component" value="Unassembled WGS sequence"/>
</dbReference>
<keyword evidence="1" id="KW-0812">Transmembrane</keyword>
<gene>
    <name evidence="2" type="ORF">ACFSW5_18680</name>
</gene>
<feature type="transmembrane region" description="Helical" evidence="1">
    <location>
        <begin position="6"/>
        <end position="24"/>
    </location>
</feature>
<reference evidence="3" key="1">
    <citation type="journal article" date="2019" name="Int. J. Syst. Evol. Microbiol.">
        <title>The Global Catalogue of Microorganisms (GCM) 10K type strain sequencing project: providing services to taxonomists for standard genome sequencing and annotation.</title>
        <authorList>
            <consortium name="The Broad Institute Genomics Platform"/>
            <consortium name="The Broad Institute Genome Sequencing Center for Infectious Disease"/>
            <person name="Wu L."/>
            <person name="Ma J."/>
        </authorList>
    </citation>
    <scope>NUCLEOTIDE SEQUENCE [LARGE SCALE GENOMIC DNA]</scope>
    <source>
        <strain evidence="3">TISTR 1827</strain>
    </source>
</reference>
<keyword evidence="1" id="KW-1133">Transmembrane helix</keyword>
<protein>
    <submittedName>
        <fullName evidence="2">Uncharacterized protein</fullName>
    </submittedName>
</protein>
<comment type="caution">
    <text evidence="2">The sequence shown here is derived from an EMBL/GenBank/DDBJ whole genome shotgun (WGS) entry which is preliminary data.</text>
</comment>
<dbReference type="RefSeq" id="WP_379276326.1">
    <property type="nucleotide sequence ID" value="NZ_JBHUGT010000022.1"/>
</dbReference>
<organism evidence="2 3">
    <name type="scientific">Paenibacillus thailandensis</name>
    <dbReference type="NCBI Taxonomy" id="393250"/>
    <lineage>
        <taxon>Bacteria</taxon>
        <taxon>Bacillati</taxon>
        <taxon>Bacillota</taxon>
        <taxon>Bacilli</taxon>
        <taxon>Bacillales</taxon>
        <taxon>Paenibacillaceae</taxon>
        <taxon>Paenibacillus</taxon>
    </lineage>
</organism>
<keyword evidence="3" id="KW-1185">Reference proteome</keyword>
<keyword evidence="1" id="KW-0472">Membrane</keyword>
<name>A0ABW5R0E6_9BACL</name>